<accession>A0A323UPG7</accession>
<dbReference type="InterPro" id="IPR032806">
    <property type="entry name" value="YbfD_N"/>
</dbReference>
<dbReference type="GO" id="GO:0003677">
    <property type="term" value="F:DNA binding"/>
    <property type="evidence" value="ECO:0007669"/>
    <property type="project" value="InterPro"/>
</dbReference>
<comment type="caution">
    <text evidence="3">The sequence shown here is derived from an EMBL/GenBank/DDBJ whole genome shotgun (WGS) entry which is preliminary data.</text>
</comment>
<proteinExistence type="predicted"/>
<protein>
    <submittedName>
        <fullName evidence="3">ISAs1 family transposase</fullName>
    </submittedName>
</protein>
<sequence length="306" mass="34068">MTTREVMPLTQVFVSISDPRSTRQVRHDLSELLTVAVCAVLCSADEFSEIEAWAKERLDWLRGFLVLEHGIPSHDTFGRVFAALDPREFEAAFRRWVRQLIPALDSDTVVAIDGKTSRRSTTKAEARPLHLVSAFAADMGLVLGQTATAEKSNEITAIPELLATLALEGCVVTIDAMGAQTSIARTIRDRGADYVLCVKDNHPKLIESFLLAQAGVGGEIVPTSTNETCDDGHGRSEIRRCWAFDAVDRLYKADQWADLKSFAIVERERIAAGKRTRERRYYISSLPADAARIARAVRSHWEVENR</sequence>
<dbReference type="InterPro" id="IPR051698">
    <property type="entry name" value="Transposase_11-like"/>
</dbReference>
<dbReference type="Pfam" id="PF01609">
    <property type="entry name" value="DDE_Tnp_1"/>
    <property type="match status" value="1"/>
</dbReference>
<evidence type="ECO:0000313" key="4">
    <source>
        <dbReference type="Proteomes" id="UP000248259"/>
    </source>
</evidence>
<reference evidence="3 4" key="1">
    <citation type="submission" date="2018-06" db="EMBL/GenBank/DDBJ databases">
        <title>Azoarcus communis strain SWub3 genome.</title>
        <authorList>
            <person name="Zorraquino Salvo V."/>
            <person name="Toubiana D."/>
            <person name="Blumwald E."/>
        </authorList>
    </citation>
    <scope>NUCLEOTIDE SEQUENCE [LARGE SCALE GENOMIC DNA]</scope>
    <source>
        <strain evidence="3 4">SWub3</strain>
    </source>
</reference>
<dbReference type="Proteomes" id="UP000248259">
    <property type="component" value="Unassembled WGS sequence"/>
</dbReference>
<dbReference type="InterPro" id="IPR002559">
    <property type="entry name" value="Transposase_11"/>
</dbReference>
<name>A0A323UPG7_9RHOO</name>
<gene>
    <name evidence="3" type="ORF">DNK49_23080</name>
</gene>
<feature type="domain" description="Transposase IS4-like" evidence="1">
    <location>
        <begin position="107"/>
        <end position="305"/>
    </location>
</feature>
<dbReference type="OrthoDB" id="8587058at2"/>
<dbReference type="GO" id="GO:0004803">
    <property type="term" value="F:transposase activity"/>
    <property type="evidence" value="ECO:0007669"/>
    <property type="project" value="InterPro"/>
</dbReference>
<evidence type="ECO:0000259" key="1">
    <source>
        <dbReference type="Pfam" id="PF01609"/>
    </source>
</evidence>
<feature type="domain" description="H repeat-associated protein N-terminal" evidence="2">
    <location>
        <begin position="11"/>
        <end position="97"/>
    </location>
</feature>
<dbReference type="InterPro" id="IPR047647">
    <property type="entry name" value="ISAs1_transpos"/>
</dbReference>
<dbReference type="AlphaFoldDB" id="A0A323UPG7"/>
<dbReference type="PANTHER" id="PTHR30298">
    <property type="entry name" value="H REPEAT-ASSOCIATED PREDICTED TRANSPOSASE"/>
    <property type="match status" value="1"/>
</dbReference>
<dbReference type="PANTHER" id="PTHR30298:SF0">
    <property type="entry name" value="PROTEIN YBFL-RELATED"/>
    <property type="match status" value="1"/>
</dbReference>
<evidence type="ECO:0000313" key="3">
    <source>
        <dbReference type="EMBL" id="PZA14217.1"/>
    </source>
</evidence>
<organism evidence="3 4">
    <name type="scientific">Parazoarcus communis SWub3 = DSM 12120</name>
    <dbReference type="NCBI Taxonomy" id="1121029"/>
    <lineage>
        <taxon>Bacteria</taxon>
        <taxon>Pseudomonadati</taxon>
        <taxon>Pseudomonadota</taxon>
        <taxon>Betaproteobacteria</taxon>
        <taxon>Rhodocyclales</taxon>
        <taxon>Zoogloeaceae</taxon>
        <taxon>Parazoarcus</taxon>
    </lineage>
</organism>
<feature type="non-terminal residue" evidence="3">
    <location>
        <position position="306"/>
    </location>
</feature>
<evidence type="ECO:0000259" key="2">
    <source>
        <dbReference type="Pfam" id="PF13808"/>
    </source>
</evidence>
<keyword evidence="4" id="KW-1185">Reference proteome</keyword>
<dbReference type="EMBL" id="QKOE01000076">
    <property type="protein sequence ID" value="PZA14217.1"/>
    <property type="molecule type" value="Genomic_DNA"/>
</dbReference>
<dbReference type="NCBIfam" id="NF033564">
    <property type="entry name" value="transpos_ISAs1"/>
    <property type="match status" value="1"/>
</dbReference>
<dbReference type="Pfam" id="PF13808">
    <property type="entry name" value="DDE_Tnp_1_assoc"/>
    <property type="match status" value="1"/>
</dbReference>
<dbReference type="GO" id="GO:0006313">
    <property type="term" value="P:DNA transposition"/>
    <property type="evidence" value="ECO:0007669"/>
    <property type="project" value="InterPro"/>
</dbReference>
<dbReference type="RefSeq" id="WP_110530411.1">
    <property type="nucleotide sequence ID" value="NZ_QKOE01000076.1"/>
</dbReference>